<dbReference type="GO" id="GO:0042578">
    <property type="term" value="F:phosphoric ester hydrolase activity"/>
    <property type="evidence" value="ECO:0007669"/>
    <property type="project" value="TreeGrafter"/>
</dbReference>
<evidence type="ECO:0000313" key="5">
    <source>
        <dbReference type="EMBL" id="TKB95270.1"/>
    </source>
</evidence>
<dbReference type="SUPFAM" id="SSF89550">
    <property type="entry name" value="PHP domain-like"/>
    <property type="match status" value="1"/>
</dbReference>
<accession>A0A4U1BYJ9</accession>
<dbReference type="SMART" id="SM00278">
    <property type="entry name" value="HhH1"/>
    <property type="match status" value="3"/>
</dbReference>
<dbReference type="InterPro" id="IPR003583">
    <property type="entry name" value="Hlx-hairpin-Hlx_DNA-bd_motif"/>
</dbReference>
<feature type="domain" description="Helix-hairpin-helix DNA-binding motif class 1" evidence="3">
    <location>
        <begin position="125"/>
        <end position="144"/>
    </location>
</feature>
<dbReference type="SUPFAM" id="SSF47781">
    <property type="entry name" value="RuvA domain 2-like"/>
    <property type="match status" value="1"/>
</dbReference>
<feature type="domain" description="Helix-hairpin-helix DNA-binding motif class 1" evidence="3">
    <location>
        <begin position="90"/>
        <end position="109"/>
    </location>
</feature>
<dbReference type="PANTHER" id="PTHR36928">
    <property type="entry name" value="PHOSPHATASE YCDX-RELATED"/>
    <property type="match status" value="1"/>
</dbReference>
<dbReference type="GO" id="GO:0006281">
    <property type="term" value="P:DNA repair"/>
    <property type="evidence" value="ECO:0007669"/>
    <property type="project" value="InterPro"/>
</dbReference>
<reference evidence="5 6" key="1">
    <citation type="submission" date="2019-04" db="EMBL/GenBank/DDBJ databases">
        <title>Pedobacter sp. AR-3-17 sp. nov., isolated from Arctic soil.</title>
        <authorList>
            <person name="Dahal R.H."/>
            <person name="Kim D.-U."/>
        </authorList>
    </citation>
    <scope>NUCLEOTIDE SEQUENCE [LARGE SCALE GENOMIC DNA]</scope>
    <source>
        <strain evidence="5 6">AR-3-17</strain>
    </source>
</reference>
<gene>
    <name evidence="5" type="ORF">FA046_16850</name>
</gene>
<dbReference type="InterPro" id="IPR043519">
    <property type="entry name" value="NT_sf"/>
</dbReference>
<dbReference type="SUPFAM" id="SSF47802">
    <property type="entry name" value="DNA polymerase beta, N-terminal domain-like"/>
    <property type="match status" value="1"/>
</dbReference>
<evidence type="ECO:0000313" key="6">
    <source>
        <dbReference type="Proteomes" id="UP000308181"/>
    </source>
</evidence>
<dbReference type="FunFam" id="3.20.20.140:FF:000047">
    <property type="entry name" value="PHP domain-containing protein"/>
    <property type="match status" value="1"/>
</dbReference>
<dbReference type="InterPro" id="IPR022311">
    <property type="entry name" value="PolX-like"/>
</dbReference>
<dbReference type="PANTHER" id="PTHR36928:SF1">
    <property type="entry name" value="PHOSPHATASE YCDX-RELATED"/>
    <property type="match status" value="1"/>
</dbReference>
<dbReference type="Gene3D" id="3.30.460.10">
    <property type="entry name" value="Beta Polymerase, domain 2"/>
    <property type="match status" value="1"/>
</dbReference>
<dbReference type="Gene3D" id="1.10.150.110">
    <property type="entry name" value="DNA polymerase beta, N-terminal domain-like"/>
    <property type="match status" value="1"/>
</dbReference>
<dbReference type="EMBL" id="SWBP01000009">
    <property type="protein sequence ID" value="TKB95270.1"/>
    <property type="molecule type" value="Genomic_DNA"/>
</dbReference>
<feature type="domain" description="Helix-hairpin-helix DNA-binding motif class 1" evidence="3">
    <location>
        <begin position="50"/>
        <end position="69"/>
    </location>
</feature>
<keyword evidence="5" id="KW-0540">Nuclease</keyword>
<dbReference type="Gene3D" id="3.20.20.140">
    <property type="entry name" value="Metal-dependent hydrolases"/>
    <property type="match status" value="1"/>
</dbReference>
<name>A0A4U1BYJ9_9SPHI</name>
<feature type="domain" description="Polymerase/histidinol phosphatase N-terminal" evidence="4">
    <location>
        <begin position="324"/>
        <end position="404"/>
    </location>
</feature>
<dbReference type="GO" id="GO:0003677">
    <property type="term" value="F:DNA binding"/>
    <property type="evidence" value="ECO:0007669"/>
    <property type="project" value="InterPro"/>
</dbReference>
<dbReference type="GO" id="GO:0005829">
    <property type="term" value="C:cytosol"/>
    <property type="evidence" value="ECO:0007669"/>
    <property type="project" value="TreeGrafter"/>
</dbReference>
<keyword evidence="6" id="KW-1185">Reference proteome</keyword>
<dbReference type="GO" id="GO:0071978">
    <property type="term" value="P:bacterial-type flagellum-dependent swarming motility"/>
    <property type="evidence" value="ECO:0007669"/>
    <property type="project" value="TreeGrafter"/>
</dbReference>
<keyword evidence="1" id="KW-0237">DNA synthesis</keyword>
<dbReference type="Pfam" id="PF14716">
    <property type="entry name" value="HHH_8"/>
    <property type="match status" value="1"/>
</dbReference>
<dbReference type="RefSeq" id="WP_136827708.1">
    <property type="nucleotide sequence ID" value="NZ_SWBP01000009.1"/>
</dbReference>
<dbReference type="AlphaFoldDB" id="A0A4U1BYJ9"/>
<dbReference type="SMART" id="SM00481">
    <property type="entry name" value="POLIIIAc"/>
    <property type="match status" value="1"/>
</dbReference>
<dbReference type="Proteomes" id="UP000308181">
    <property type="component" value="Unassembled WGS sequence"/>
</dbReference>
<dbReference type="PIRSF" id="PIRSF005047">
    <property type="entry name" value="UCP005047_YshC"/>
    <property type="match status" value="1"/>
</dbReference>
<dbReference type="Pfam" id="PF14520">
    <property type="entry name" value="HHH_5"/>
    <property type="match status" value="1"/>
</dbReference>
<dbReference type="OrthoDB" id="9808747at2"/>
<dbReference type="GO" id="GO:0004527">
    <property type="term" value="F:exonuclease activity"/>
    <property type="evidence" value="ECO:0007669"/>
    <property type="project" value="UniProtKB-KW"/>
</dbReference>
<dbReference type="GO" id="GO:0008270">
    <property type="term" value="F:zinc ion binding"/>
    <property type="evidence" value="ECO:0007669"/>
    <property type="project" value="TreeGrafter"/>
</dbReference>
<sequence>MENKEISRALKLLSQLMELHQENSFKIKSITNASFKVDKLPFKLKDKTKEELEKIDGIGKSIASKITELLQTNTIQDIEDLISNTPAGVVEMLSIKGLGPKKIEVIWNFLGIENLGELYYACNENRLIEAKGFGLKTQEEIKKAIEFKMANAGRFLYAKIEKLAESYLQEFTQTLQKIDPDLKIVLTGAFRRKCEIIEELEYLFISDDASILSKNLFETEQFQIIYQDETHLHLKDLNGINIKLWSATSAEAGLKLFETTGCATHVEKVKAYLKPNQIFTSEGEIYAAAKMDFIAPELREDGNEIEKALKYEIKELIKFEDLKGTLHNHSTWSDGVHKIEEMAIYCRDTLALSYLGMCDHSKTAVYANGLSIERVLQQQEEIDYLNKKLAPFKIFKGIESDILGDGSLDYPDEILKKFDFVVASVHSNLKMDEEKATQRLIRAIENPYTTILGHPTGRLLLSRSGYPLDFKKIIDACAANHVVIEINANPLRLDLDWRWHQYALEQGVLLSINPDAHRNEGFLDMQYGINVARKGGLYPQKCLNSFSLPQINTFFEERKSTIKI</sequence>
<dbReference type="InterPro" id="IPR003141">
    <property type="entry name" value="Pol/His_phosphatase_N"/>
</dbReference>
<evidence type="ECO:0000256" key="1">
    <source>
        <dbReference type="ARBA" id="ARBA00022634"/>
    </source>
</evidence>
<keyword evidence="2" id="KW-0235">DNA replication</keyword>
<dbReference type="InterPro" id="IPR016195">
    <property type="entry name" value="Pol/histidinol_Pase-like"/>
</dbReference>
<dbReference type="GO" id="GO:0071897">
    <property type="term" value="P:DNA biosynthetic process"/>
    <property type="evidence" value="ECO:0007669"/>
    <property type="project" value="UniProtKB-KW"/>
</dbReference>
<dbReference type="InterPro" id="IPR010994">
    <property type="entry name" value="RuvA_2-like"/>
</dbReference>
<evidence type="ECO:0000259" key="4">
    <source>
        <dbReference type="SMART" id="SM00481"/>
    </source>
</evidence>
<dbReference type="InterPro" id="IPR010996">
    <property type="entry name" value="HHH_MUS81"/>
</dbReference>
<protein>
    <submittedName>
        <fullName evidence="5">DNA polymerase/3'-5' exonuclease PolX</fullName>
    </submittedName>
</protein>
<dbReference type="InterPro" id="IPR050243">
    <property type="entry name" value="PHP_phosphatase"/>
</dbReference>
<keyword evidence="5" id="KW-0378">Hydrolase</keyword>
<evidence type="ECO:0000259" key="3">
    <source>
        <dbReference type="SMART" id="SM00278"/>
    </source>
</evidence>
<organism evidence="5 6">
    <name type="scientific">Pedobacter cryophilus</name>
    <dbReference type="NCBI Taxonomy" id="2571271"/>
    <lineage>
        <taxon>Bacteria</taxon>
        <taxon>Pseudomonadati</taxon>
        <taxon>Bacteroidota</taxon>
        <taxon>Sphingobacteriia</taxon>
        <taxon>Sphingobacteriales</taxon>
        <taxon>Sphingobacteriaceae</taxon>
        <taxon>Pedobacter</taxon>
    </lineage>
</organism>
<dbReference type="InterPro" id="IPR047967">
    <property type="entry name" value="PolX_PHP"/>
</dbReference>
<dbReference type="InterPro" id="IPR027421">
    <property type="entry name" value="DNA_pol_lamdba_lyase_dom_sf"/>
</dbReference>
<dbReference type="SUPFAM" id="SSF81301">
    <property type="entry name" value="Nucleotidyltransferase"/>
    <property type="match status" value="1"/>
</dbReference>
<dbReference type="Gene3D" id="1.10.150.20">
    <property type="entry name" value="5' to 3' exonuclease, C-terminal subdomain"/>
    <property type="match status" value="1"/>
</dbReference>
<dbReference type="CDD" id="cd07436">
    <property type="entry name" value="PHP_PolX"/>
    <property type="match status" value="1"/>
</dbReference>
<comment type="caution">
    <text evidence="5">The sequence shown here is derived from an EMBL/GenBank/DDBJ whole genome shotgun (WGS) entry which is preliminary data.</text>
</comment>
<evidence type="ECO:0000256" key="2">
    <source>
        <dbReference type="ARBA" id="ARBA00022705"/>
    </source>
</evidence>
<keyword evidence="5" id="KW-0269">Exonuclease</keyword>
<proteinExistence type="predicted"/>